<reference evidence="1" key="1">
    <citation type="submission" date="2020-09" db="EMBL/GenBank/DDBJ databases">
        <title>New species isolated from human feces.</title>
        <authorList>
            <person name="Kitahara M."/>
            <person name="Shigeno Y."/>
            <person name="Shime M."/>
            <person name="Matsumoto Y."/>
            <person name="Nakamura S."/>
            <person name="Motooka D."/>
            <person name="Fukuoka S."/>
            <person name="Nishikawa H."/>
            <person name="Benno Y."/>
        </authorList>
    </citation>
    <scope>NUCLEOTIDE SEQUENCE</scope>
    <source>
        <strain evidence="1">MM35</strain>
    </source>
</reference>
<sequence>MHPDFAVLTPRWFKRAFVYTGSIGEFRYRFANDSENHLIHAAVYTHFCYEVATDVEEKDFSWDDAGVEELKGWLQQKWEEKSNKSE</sequence>
<dbReference type="Proteomes" id="UP000681343">
    <property type="component" value="Chromosome"/>
</dbReference>
<dbReference type="KEGG" id="vfa:MM35RIKEN_10440"/>
<evidence type="ECO:0000313" key="1">
    <source>
        <dbReference type="EMBL" id="BCK78852.1"/>
    </source>
</evidence>
<evidence type="ECO:0000313" key="2">
    <source>
        <dbReference type="Proteomes" id="UP000681343"/>
    </source>
</evidence>
<accession>A0A810PXQ5</accession>
<proteinExistence type="predicted"/>
<dbReference type="AlphaFoldDB" id="A0A810PXQ5"/>
<name>A0A810PXQ5_9FIRM</name>
<dbReference type="EMBL" id="AP023415">
    <property type="protein sequence ID" value="BCK78852.1"/>
    <property type="molecule type" value="Genomic_DNA"/>
</dbReference>
<organism evidence="1 2">
    <name type="scientific">Vescimonas fastidiosa</name>
    <dbReference type="NCBI Taxonomy" id="2714353"/>
    <lineage>
        <taxon>Bacteria</taxon>
        <taxon>Bacillati</taxon>
        <taxon>Bacillota</taxon>
        <taxon>Clostridia</taxon>
        <taxon>Eubacteriales</taxon>
        <taxon>Oscillospiraceae</taxon>
        <taxon>Vescimonas</taxon>
    </lineage>
</organism>
<protein>
    <submittedName>
        <fullName evidence="1">Uncharacterized protein</fullName>
    </submittedName>
</protein>
<dbReference type="RefSeq" id="WP_212819866.1">
    <property type="nucleotide sequence ID" value="NZ_AP023415.1"/>
</dbReference>
<gene>
    <name evidence="1" type="ORF">MM35RIKEN_10440</name>
</gene>
<keyword evidence="2" id="KW-1185">Reference proteome</keyword>